<dbReference type="Pfam" id="PF01478">
    <property type="entry name" value="Peptidase_A24"/>
    <property type="match status" value="1"/>
</dbReference>
<feature type="chain" id="PRO_5039610457" evidence="3">
    <location>
        <begin position="22"/>
        <end position="171"/>
    </location>
</feature>
<sequence>MIVKPKYLFLISLTLSAASVAALFHTFDDPYLIAKGFLFAVSLIAIGIKDGLTHEIPNAFLLPVLASGLIHFQPVSALEGFFSASLLFLIVSRATNGGLGGGDVKLMAAAGFVLGPFGVLGGALIGEALFFLAYPILRRKHCEKKSYAMAPWLGTGCFLAYLFIPTGGITI</sequence>
<dbReference type="KEGG" id="cfem:HCR03_04570"/>
<feature type="transmembrane region" description="Helical" evidence="2">
    <location>
        <begin position="31"/>
        <end position="48"/>
    </location>
</feature>
<dbReference type="GO" id="GO:0004190">
    <property type="term" value="F:aspartic-type endopeptidase activity"/>
    <property type="evidence" value="ECO:0007669"/>
    <property type="project" value="InterPro"/>
</dbReference>
<organism evidence="5 6">
    <name type="scientific">Caproicibacter fermentans</name>
    <dbReference type="NCBI Taxonomy" id="2576756"/>
    <lineage>
        <taxon>Bacteria</taxon>
        <taxon>Bacillati</taxon>
        <taxon>Bacillota</taxon>
        <taxon>Clostridia</taxon>
        <taxon>Eubacteriales</taxon>
        <taxon>Acutalibacteraceae</taxon>
        <taxon>Caproicibacter</taxon>
    </lineage>
</organism>
<dbReference type="PANTHER" id="PTHR30487">
    <property type="entry name" value="TYPE 4 PREPILIN-LIKE PROTEINS LEADER PEPTIDE-PROCESSING ENZYME"/>
    <property type="match status" value="1"/>
</dbReference>
<evidence type="ECO:0000256" key="3">
    <source>
        <dbReference type="SAM" id="SignalP"/>
    </source>
</evidence>
<feature type="signal peptide" evidence="3">
    <location>
        <begin position="1"/>
        <end position="21"/>
    </location>
</feature>
<name>A0A7G8TD51_9FIRM</name>
<comment type="similarity">
    <text evidence="1">Belongs to the peptidase A24 family.</text>
</comment>
<dbReference type="AlphaFoldDB" id="A0A7G8TD51"/>
<gene>
    <name evidence="5" type="ORF">HCR03_04570</name>
</gene>
<dbReference type="InterPro" id="IPR000045">
    <property type="entry name" value="Prepilin_IV_endopep_pep"/>
</dbReference>
<proteinExistence type="inferred from homology"/>
<evidence type="ECO:0000313" key="5">
    <source>
        <dbReference type="EMBL" id="QNK41542.1"/>
    </source>
</evidence>
<keyword evidence="3" id="KW-0732">Signal</keyword>
<feature type="domain" description="Prepilin type IV endopeptidase peptidase" evidence="4">
    <location>
        <begin position="38"/>
        <end position="126"/>
    </location>
</feature>
<dbReference type="GO" id="GO:0005886">
    <property type="term" value="C:plasma membrane"/>
    <property type="evidence" value="ECO:0007669"/>
    <property type="project" value="TreeGrafter"/>
</dbReference>
<accession>A0A7G8TD51</accession>
<protein>
    <submittedName>
        <fullName evidence="5">Prepilin peptidase</fullName>
    </submittedName>
</protein>
<evidence type="ECO:0000259" key="4">
    <source>
        <dbReference type="Pfam" id="PF01478"/>
    </source>
</evidence>
<feature type="transmembrane region" description="Helical" evidence="2">
    <location>
        <begin position="110"/>
        <end position="134"/>
    </location>
</feature>
<evidence type="ECO:0000256" key="1">
    <source>
        <dbReference type="ARBA" id="ARBA00005801"/>
    </source>
</evidence>
<reference evidence="5 6" key="1">
    <citation type="submission" date="2020-08" db="EMBL/GenBank/DDBJ databases">
        <title>The isolate Caproiciproducens sp. 7D4C2 produces n-caproate at mildly acidic conditions from hexoses: genome and rBOX comparison with related strains and chain-elongating bacteria.</title>
        <authorList>
            <person name="Esquivel-Elizondo S."/>
            <person name="Bagci C."/>
            <person name="Temovska M."/>
            <person name="Jeon B.S."/>
            <person name="Bessarab I."/>
            <person name="Williams R.B.H."/>
            <person name="Huson D.H."/>
            <person name="Angenent L.T."/>
        </authorList>
    </citation>
    <scope>NUCLEOTIDE SEQUENCE [LARGE SCALE GENOMIC DNA]</scope>
    <source>
        <strain evidence="5 6">7D4C2</strain>
    </source>
</reference>
<dbReference type="Proteomes" id="UP000515909">
    <property type="component" value="Chromosome"/>
</dbReference>
<dbReference type="RefSeq" id="WP_187036850.1">
    <property type="nucleotide sequence ID" value="NZ_CP060286.1"/>
</dbReference>
<feature type="transmembrane region" description="Helical" evidence="2">
    <location>
        <begin position="146"/>
        <end position="164"/>
    </location>
</feature>
<keyword evidence="2" id="KW-1133">Transmembrane helix</keyword>
<dbReference type="PANTHER" id="PTHR30487:SF0">
    <property type="entry name" value="PREPILIN LEADER PEPTIDASE_N-METHYLTRANSFERASE-RELATED"/>
    <property type="match status" value="1"/>
</dbReference>
<feature type="transmembrane region" description="Helical" evidence="2">
    <location>
        <begin position="60"/>
        <end position="90"/>
    </location>
</feature>
<keyword evidence="2" id="KW-0812">Transmembrane</keyword>
<evidence type="ECO:0000256" key="2">
    <source>
        <dbReference type="SAM" id="Phobius"/>
    </source>
</evidence>
<evidence type="ECO:0000313" key="6">
    <source>
        <dbReference type="Proteomes" id="UP000515909"/>
    </source>
</evidence>
<dbReference type="InterPro" id="IPR050882">
    <property type="entry name" value="Prepilin_peptidase/N-MTase"/>
</dbReference>
<dbReference type="GO" id="GO:0006465">
    <property type="term" value="P:signal peptide processing"/>
    <property type="evidence" value="ECO:0007669"/>
    <property type="project" value="TreeGrafter"/>
</dbReference>
<dbReference type="EMBL" id="CP060286">
    <property type="protein sequence ID" value="QNK41542.1"/>
    <property type="molecule type" value="Genomic_DNA"/>
</dbReference>
<keyword evidence="2" id="KW-0472">Membrane</keyword>
<dbReference type="Gene3D" id="1.20.120.1220">
    <property type="match status" value="1"/>
</dbReference>